<feature type="transmembrane region" description="Helical" evidence="9">
    <location>
        <begin position="322"/>
        <end position="341"/>
    </location>
</feature>
<keyword evidence="3" id="KW-1003">Cell membrane</keyword>
<keyword evidence="11" id="KW-1185">Reference proteome</keyword>
<feature type="transmembrane region" description="Helical" evidence="9">
    <location>
        <begin position="14"/>
        <end position="33"/>
    </location>
</feature>
<feature type="transmembrane region" description="Helical" evidence="9">
    <location>
        <begin position="169"/>
        <end position="192"/>
    </location>
</feature>
<dbReference type="STRING" id="187304.B0E33_18105"/>
<evidence type="ECO:0000313" key="11">
    <source>
        <dbReference type="Proteomes" id="UP000048926"/>
    </source>
</evidence>
<evidence type="ECO:0000256" key="5">
    <source>
        <dbReference type="ARBA" id="ARBA00022692"/>
    </source>
</evidence>
<evidence type="ECO:0000256" key="4">
    <source>
        <dbReference type="ARBA" id="ARBA00022519"/>
    </source>
</evidence>
<dbReference type="AlphaFoldDB" id="A0A0M6Y145"/>
<keyword evidence="2" id="KW-0813">Transport</keyword>
<dbReference type="PANTHER" id="PTHR30574">
    <property type="entry name" value="INNER MEMBRANE PROTEIN YEDE"/>
    <property type="match status" value="1"/>
</dbReference>
<accession>A0A0M6Y145</accession>
<dbReference type="Pfam" id="PF04143">
    <property type="entry name" value="Sulf_transp"/>
    <property type="match status" value="1"/>
</dbReference>
<feature type="transmembrane region" description="Helical" evidence="9">
    <location>
        <begin position="294"/>
        <end position="316"/>
    </location>
</feature>
<keyword evidence="4" id="KW-0997">Cell inner membrane</keyword>
<dbReference type="RefSeq" id="WP_055656110.1">
    <property type="nucleotide sequence ID" value="NZ_CP087156.1"/>
</dbReference>
<keyword evidence="5 9" id="KW-0812">Transmembrane</keyword>
<evidence type="ECO:0000256" key="2">
    <source>
        <dbReference type="ARBA" id="ARBA00022448"/>
    </source>
</evidence>
<dbReference type="OrthoDB" id="5342349at2"/>
<reference evidence="11" key="1">
    <citation type="submission" date="2015-07" db="EMBL/GenBank/DDBJ databases">
        <authorList>
            <person name="Rodrigo-Torres Lidia"/>
            <person name="Arahal R.David."/>
        </authorList>
    </citation>
    <scope>NUCLEOTIDE SEQUENCE [LARGE SCALE GENOMIC DNA]</scope>
    <source>
        <strain evidence="11">CECT 4801</strain>
    </source>
</reference>
<organism evidence="10 11">
    <name type="scientific">Roseibium aggregatum</name>
    <dbReference type="NCBI Taxonomy" id="187304"/>
    <lineage>
        <taxon>Bacteria</taxon>
        <taxon>Pseudomonadati</taxon>
        <taxon>Pseudomonadota</taxon>
        <taxon>Alphaproteobacteria</taxon>
        <taxon>Hyphomicrobiales</taxon>
        <taxon>Stappiaceae</taxon>
        <taxon>Roseibium</taxon>
    </lineage>
</organism>
<name>A0A0M6Y145_9HYPH</name>
<dbReference type="PANTHER" id="PTHR30574:SF1">
    <property type="entry name" value="SULPHUR TRANSPORT DOMAIN-CONTAINING PROTEIN"/>
    <property type="match status" value="1"/>
</dbReference>
<dbReference type="EMBL" id="CXST01000001">
    <property type="protein sequence ID" value="CTQ43832.1"/>
    <property type="molecule type" value="Genomic_DNA"/>
</dbReference>
<evidence type="ECO:0000256" key="7">
    <source>
        <dbReference type="ARBA" id="ARBA00023136"/>
    </source>
</evidence>
<proteinExistence type="inferred from homology"/>
<evidence type="ECO:0000256" key="1">
    <source>
        <dbReference type="ARBA" id="ARBA00004429"/>
    </source>
</evidence>
<evidence type="ECO:0000256" key="8">
    <source>
        <dbReference type="ARBA" id="ARBA00035655"/>
    </source>
</evidence>
<dbReference type="Proteomes" id="UP000048926">
    <property type="component" value="Unassembled WGS sequence"/>
</dbReference>
<feature type="transmembrane region" description="Helical" evidence="9">
    <location>
        <begin position="54"/>
        <end position="74"/>
    </location>
</feature>
<comment type="similarity">
    <text evidence="8">Belongs to the TsuA/YedE (TC 9.B.102) family.</text>
</comment>
<evidence type="ECO:0000256" key="3">
    <source>
        <dbReference type="ARBA" id="ARBA00022475"/>
    </source>
</evidence>
<dbReference type="InterPro" id="IPR007272">
    <property type="entry name" value="Sulf_transp_TsuA/YedE"/>
</dbReference>
<evidence type="ECO:0000256" key="6">
    <source>
        <dbReference type="ARBA" id="ARBA00022989"/>
    </source>
</evidence>
<evidence type="ECO:0000313" key="10">
    <source>
        <dbReference type="EMBL" id="CTQ43832.1"/>
    </source>
</evidence>
<feature type="transmembrane region" description="Helical" evidence="9">
    <location>
        <begin position="199"/>
        <end position="218"/>
    </location>
</feature>
<feature type="transmembrane region" description="Helical" evidence="9">
    <location>
        <begin position="94"/>
        <end position="112"/>
    </location>
</feature>
<dbReference type="KEGG" id="lagg:B0E33_18105"/>
<comment type="subcellular location">
    <subcellularLocation>
        <location evidence="1">Cell inner membrane</location>
        <topology evidence="1">Multi-pass membrane protein</topology>
    </subcellularLocation>
</comment>
<feature type="transmembrane region" description="Helical" evidence="9">
    <location>
        <begin position="262"/>
        <end position="282"/>
    </location>
</feature>
<gene>
    <name evidence="10" type="ORF">LAL4801_02274</name>
</gene>
<evidence type="ECO:0000256" key="9">
    <source>
        <dbReference type="SAM" id="Phobius"/>
    </source>
</evidence>
<feature type="transmembrane region" description="Helical" evidence="9">
    <location>
        <begin position="124"/>
        <end position="145"/>
    </location>
</feature>
<keyword evidence="7 9" id="KW-0472">Membrane</keyword>
<protein>
    <submittedName>
        <fullName evidence="10">Putative inner membrane protein</fullName>
    </submittedName>
</protein>
<dbReference type="GO" id="GO:0005886">
    <property type="term" value="C:plasma membrane"/>
    <property type="evidence" value="ECO:0007669"/>
    <property type="project" value="UniProtKB-SubCell"/>
</dbReference>
<keyword evidence="6 9" id="KW-1133">Transmembrane helix</keyword>
<sequence>MDLTFLLDEISEPWLLAIGGLVVGVLFGAFAQQSRFCLRAASLEFSRGAPKDRLPVWLLTFSAAVLCTQVLIHLGEVQANEARQLASPQSLSGALLGGLMFGTGMVLARGCASRLLVLSATGNLRALLSGLVFAVVAQASLRGLLKPVREWFAGLWTTGDIGGNNLTEMLGLSTSVTLGFTALWLVAGLVFAWRSRVKVWQLVAAAGAGLAIPLAWWFTSAMARQAFDPVQVEGVTFTGPSADALMLVLSPPGDLLDFDVGLVPGVFLGSFLAAFVTRELALQGFEGGKSMARYLTGATLMGFGGMLAGGCAVGAGITGASIFALTAWITLTAIWLSAGVADRLLTSYDARQQTVGGSPAAEQVKTAA</sequence>